<dbReference type="PANTHER" id="PTHR46795">
    <property type="entry name" value="ABC TRANSPORTER PERMEASE-RELATED-RELATED"/>
    <property type="match status" value="1"/>
</dbReference>
<organism evidence="8 9">
    <name type="scientific">Parablautia intestinalis</name>
    <dbReference type="NCBI Taxonomy" id="2320100"/>
    <lineage>
        <taxon>Bacteria</taxon>
        <taxon>Bacillati</taxon>
        <taxon>Bacillota</taxon>
        <taxon>Clostridia</taxon>
        <taxon>Lachnospirales</taxon>
        <taxon>Lachnospiraceae</taxon>
        <taxon>Parablautia</taxon>
    </lineage>
</organism>
<feature type="transmembrane region" description="Helical" evidence="6">
    <location>
        <begin position="190"/>
        <end position="210"/>
    </location>
</feature>
<accession>A0A3A9AHX5</accession>
<comment type="subcellular location">
    <subcellularLocation>
        <location evidence="1">Cell membrane</location>
        <topology evidence="1">Multi-pass membrane protein</topology>
    </subcellularLocation>
</comment>
<feature type="transmembrane region" description="Helical" evidence="6">
    <location>
        <begin position="94"/>
        <end position="121"/>
    </location>
</feature>
<comment type="caution">
    <text evidence="8">The sequence shown here is derived from an EMBL/GenBank/DDBJ whole genome shotgun (WGS) entry which is preliminary data.</text>
</comment>
<dbReference type="Pfam" id="PF02687">
    <property type="entry name" value="FtsX"/>
    <property type="match status" value="1"/>
</dbReference>
<evidence type="ECO:0000313" key="9">
    <source>
        <dbReference type="Proteomes" id="UP000280696"/>
    </source>
</evidence>
<feature type="transmembrane region" description="Helical" evidence="6">
    <location>
        <begin position="46"/>
        <end position="71"/>
    </location>
</feature>
<dbReference type="RefSeq" id="WP_120469794.1">
    <property type="nucleotide sequence ID" value="NZ_RAYQ01000011.1"/>
</dbReference>
<feature type="transmembrane region" description="Helical" evidence="6">
    <location>
        <begin position="316"/>
        <end position="337"/>
    </location>
</feature>
<dbReference type="InterPro" id="IPR052536">
    <property type="entry name" value="ABC-4_Integral_Memb_Prot"/>
</dbReference>
<reference evidence="8 9" key="1">
    <citation type="submission" date="2018-09" db="EMBL/GenBank/DDBJ databases">
        <title>Murine metabolic-syndrome-specific gut microbial biobank.</title>
        <authorList>
            <person name="Liu C."/>
        </authorList>
    </citation>
    <scope>NUCLEOTIDE SEQUENCE [LARGE SCALE GENOMIC DNA]</scope>
    <source>
        <strain evidence="8 9">0.1xD8-82</strain>
    </source>
</reference>
<keyword evidence="2" id="KW-1003">Cell membrane</keyword>
<evidence type="ECO:0000256" key="1">
    <source>
        <dbReference type="ARBA" id="ARBA00004651"/>
    </source>
</evidence>
<keyword evidence="4 6" id="KW-1133">Transmembrane helix</keyword>
<feature type="transmembrane region" description="Helical" evidence="6">
    <location>
        <begin position="17"/>
        <end position="40"/>
    </location>
</feature>
<evidence type="ECO:0000256" key="3">
    <source>
        <dbReference type="ARBA" id="ARBA00022692"/>
    </source>
</evidence>
<keyword evidence="5 6" id="KW-0472">Membrane</keyword>
<dbReference type="InterPro" id="IPR003838">
    <property type="entry name" value="ABC3_permease_C"/>
</dbReference>
<dbReference type="AlphaFoldDB" id="A0A3A9AHX5"/>
<evidence type="ECO:0000256" key="4">
    <source>
        <dbReference type="ARBA" id="ARBA00022989"/>
    </source>
</evidence>
<gene>
    <name evidence="8" type="ORF">D7V94_11260</name>
</gene>
<sequence length="446" mass="50980">MYLKLSIRNARRSFIDYLLYVAAMTVLLAIIEISNCIAIIGELAGFQVIFLPLLIAAIQIALVGYIDFFLLKQRAKEFASYLLLGMEKKRLTRLFLWEVLLIGFCCYIVGTTIGFSIYELWYFRDSMHGIKHCGFLYGRSMFYTLLFFGLIETVCSFRLKGRLNKLQIRELMHERNSNQGIKNIGSYKKWGVIFFLCFVCFIGCVCGIVFLPEVYIVYPVSVVAIPLLVSVFAFYKWVFGYLYAYRRMNPVRIYQKDRLYIAANMTSNFKTAATVNAVFCICFLFSGCSFVTGMLILQPEFQLFDTAMRQWMGTSQISICIVLLVIYFSILSLQQIIEVRQSSKSNQIMCCMGKSNKQIEKLVNKQIAIKLLSPIIMALLVILFCIPLLNGKMNLILPVSLNNILLELAGEFGACIVVFYICYFGIICVMSKRYMNTSAICAGLPF</sequence>
<evidence type="ECO:0000256" key="5">
    <source>
        <dbReference type="ARBA" id="ARBA00023136"/>
    </source>
</evidence>
<evidence type="ECO:0000256" key="2">
    <source>
        <dbReference type="ARBA" id="ARBA00022475"/>
    </source>
</evidence>
<protein>
    <submittedName>
        <fullName evidence="8">ABC transporter permease</fullName>
    </submittedName>
</protein>
<dbReference type="EMBL" id="RAYQ01000011">
    <property type="protein sequence ID" value="RKI91082.1"/>
    <property type="molecule type" value="Genomic_DNA"/>
</dbReference>
<evidence type="ECO:0000313" key="8">
    <source>
        <dbReference type="EMBL" id="RKI91082.1"/>
    </source>
</evidence>
<feature type="transmembrane region" description="Helical" evidence="6">
    <location>
        <begin position="367"/>
        <end position="389"/>
    </location>
</feature>
<keyword evidence="9" id="KW-1185">Reference proteome</keyword>
<feature type="domain" description="ABC3 transporter permease C-terminal" evidence="7">
    <location>
        <begin position="49"/>
        <end position="151"/>
    </location>
</feature>
<dbReference type="GO" id="GO:0005886">
    <property type="term" value="C:plasma membrane"/>
    <property type="evidence" value="ECO:0007669"/>
    <property type="project" value="UniProtKB-SubCell"/>
</dbReference>
<feature type="transmembrane region" description="Helical" evidence="6">
    <location>
        <begin position="275"/>
        <end position="296"/>
    </location>
</feature>
<feature type="transmembrane region" description="Helical" evidence="6">
    <location>
        <begin position="216"/>
        <end position="238"/>
    </location>
</feature>
<keyword evidence="3 6" id="KW-0812">Transmembrane</keyword>
<dbReference type="PANTHER" id="PTHR46795:SF3">
    <property type="entry name" value="ABC TRANSPORTER PERMEASE"/>
    <property type="match status" value="1"/>
</dbReference>
<dbReference type="OrthoDB" id="9781780at2"/>
<evidence type="ECO:0000256" key="6">
    <source>
        <dbReference type="SAM" id="Phobius"/>
    </source>
</evidence>
<dbReference type="Proteomes" id="UP000280696">
    <property type="component" value="Unassembled WGS sequence"/>
</dbReference>
<proteinExistence type="predicted"/>
<feature type="transmembrane region" description="Helical" evidence="6">
    <location>
        <begin position="141"/>
        <end position="159"/>
    </location>
</feature>
<name>A0A3A9AHX5_9FIRM</name>
<feature type="transmembrane region" description="Helical" evidence="6">
    <location>
        <begin position="409"/>
        <end position="430"/>
    </location>
</feature>
<evidence type="ECO:0000259" key="7">
    <source>
        <dbReference type="Pfam" id="PF02687"/>
    </source>
</evidence>